<evidence type="ECO:0000256" key="10">
    <source>
        <dbReference type="ARBA" id="ARBA00023136"/>
    </source>
</evidence>
<comment type="similarity">
    <text evidence="2">Belongs to the fatty acid desaturase type 2 family.</text>
</comment>
<keyword evidence="10 12" id="KW-0472">Membrane</keyword>
<dbReference type="Proteomes" id="UP000075502">
    <property type="component" value="Unassembled WGS sequence"/>
</dbReference>
<dbReference type="PANTHER" id="PTHR11351:SF31">
    <property type="entry name" value="DESATURASE 1, ISOFORM A-RELATED"/>
    <property type="match status" value="1"/>
</dbReference>
<evidence type="ECO:0000256" key="12">
    <source>
        <dbReference type="SAM" id="Phobius"/>
    </source>
</evidence>
<evidence type="ECO:0000256" key="9">
    <source>
        <dbReference type="ARBA" id="ARBA00023098"/>
    </source>
</evidence>
<dbReference type="GO" id="GO:0006633">
    <property type="term" value="P:fatty acid biosynthetic process"/>
    <property type="evidence" value="ECO:0007669"/>
    <property type="project" value="UniProtKB-KW"/>
</dbReference>
<dbReference type="InterPro" id="IPR005804">
    <property type="entry name" value="FA_desaturase_dom"/>
</dbReference>
<evidence type="ECO:0000256" key="7">
    <source>
        <dbReference type="ARBA" id="ARBA00023002"/>
    </source>
</evidence>
<dbReference type="InterPro" id="IPR015876">
    <property type="entry name" value="Acyl-CoA_DS"/>
</dbReference>
<dbReference type="EMBL" id="JELX01002027">
    <property type="protein sequence ID" value="KYF56775.1"/>
    <property type="molecule type" value="Genomic_DNA"/>
</dbReference>
<gene>
    <name evidence="14" type="ORF">BE04_12325</name>
    <name evidence="15" type="ORF">BE21_13930</name>
</gene>
<keyword evidence="3" id="KW-0444">Lipid biosynthesis</keyword>
<feature type="transmembrane region" description="Helical" evidence="12">
    <location>
        <begin position="159"/>
        <end position="180"/>
    </location>
</feature>
<dbReference type="Proteomes" id="UP000075604">
    <property type="component" value="Unassembled WGS sequence"/>
</dbReference>
<evidence type="ECO:0000313" key="14">
    <source>
        <dbReference type="EMBL" id="KYF56775.1"/>
    </source>
</evidence>
<dbReference type="EMBL" id="JEME01000441">
    <property type="protein sequence ID" value="KYG10117.1"/>
    <property type="molecule type" value="Genomic_DNA"/>
</dbReference>
<keyword evidence="6 12" id="KW-1133">Transmembrane helix</keyword>
<protein>
    <submittedName>
        <fullName evidence="14">Stearoyl-CoA desaturase</fullName>
    </submittedName>
</protein>
<organism evidence="14 17">
    <name type="scientific">Sorangium cellulosum</name>
    <name type="common">Polyangium cellulosum</name>
    <dbReference type="NCBI Taxonomy" id="56"/>
    <lineage>
        <taxon>Bacteria</taxon>
        <taxon>Pseudomonadati</taxon>
        <taxon>Myxococcota</taxon>
        <taxon>Polyangia</taxon>
        <taxon>Polyangiales</taxon>
        <taxon>Polyangiaceae</taxon>
        <taxon>Sorangium</taxon>
    </lineage>
</organism>
<evidence type="ECO:0000313" key="17">
    <source>
        <dbReference type="Proteomes" id="UP000075604"/>
    </source>
</evidence>
<proteinExistence type="inferred from homology"/>
<dbReference type="GO" id="GO:0016717">
    <property type="term" value="F:oxidoreductase activity, acting on paired donors, with oxidation of a pair of donors resulting in the reduction of molecular oxygen to two molecules of water"/>
    <property type="evidence" value="ECO:0007669"/>
    <property type="project" value="InterPro"/>
</dbReference>
<evidence type="ECO:0000313" key="16">
    <source>
        <dbReference type="Proteomes" id="UP000075502"/>
    </source>
</evidence>
<comment type="subcellular location">
    <subcellularLocation>
        <location evidence="1">Membrane</location>
        <topology evidence="1">Multi-pass membrane protein</topology>
    </subcellularLocation>
</comment>
<evidence type="ECO:0000256" key="2">
    <source>
        <dbReference type="ARBA" id="ARBA00008749"/>
    </source>
</evidence>
<dbReference type="GO" id="GO:0016020">
    <property type="term" value="C:membrane"/>
    <property type="evidence" value="ECO:0007669"/>
    <property type="project" value="UniProtKB-SubCell"/>
</dbReference>
<evidence type="ECO:0000256" key="11">
    <source>
        <dbReference type="ARBA" id="ARBA00023160"/>
    </source>
</evidence>
<evidence type="ECO:0000256" key="6">
    <source>
        <dbReference type="ARBA" id="ARBA00022989"/>
    </source>
</evidence>
<comment type="caution">
    <text evidence="14">The sequence shown here is derived from an EMBL/GenBank/DDBJ whole genome shotgun (WGS) entry which is preliminary data.</text>
</comment>
<feature type="transmembrane region" description="Helical" evidence="12">
    <location>
        <begin position="28"/>
        <end position="46"/>
    </location>
</feature>
<evidence type="ECO:0000256" key="3">
    <source>
        <dbReference type="ARBA" id="ARBA00022516"/>
    </source>
</evidence>
<dbReference type="PANTHER" id="PTHR11351">
    <property type="entry name" value="ACYL-COA DESATURASE"/>
    <property type="match status" value="1"/>
</dbReference>
<sequence length="294" mass="33393">MLGIVAIHVGTVVAIVRGATWKLAALAAATYFVRMFAITAVYHRYFSHRSYKTSRGLQFLLALLGTTATQKGPLWWGGTHRVHHKYSDTERDVHSPLRRGFWYAHIGWWLGREHEELDLKRIPDFAGFPELRWLDRYHVVGPLGMMALLFALGGYDAFLWGYVVSTCALMHGTFTINSLAHVFGSRRYATTDTSRNNFWLALVTLGEGWHNNHHHYMSSANQGFFWWEIDVSFYILRGMEKLGLIWDLRTAPAHVLQRNLIKEVGERSPLLAPQAAPVEPLDAPPLGRPSLGDV</sequence>
<evidence type="ECO:0000259" key="13">
    <source>
        <dbReference type="Pfam" id="PF00487"/>
    </source>
</evidence>
<evidence type="ECO:0000313" key="15">
    <source>
        <dbReference type="EMBL" id="KYG10117.1"/>
    </source>
</evidence>
<evidence type="ECO:0000256" key="5">
    <source>
        <dbReference type="ARBA" id="ARBA00022832"/>
    </source>
</evidence>
<keyword evidence="4 12" id="KW-0812">Transmembrane</keyword>
<feature type="transmembrane region" description="Helical" evidence="12">
    <location>
        <begin position="137"/>
        <end position="153"/>
    </location>
</feature>
<keyword evidence="9" id="KW-0443">Lipid metabolism</keyword>
<keyword evidence="8" id="KW-0408">Iron</keyword>
<keyword evidence="5" id="KW-0276">Fatty acid metabolism</keyword>
<evidence type="ECO:0000256" key="8">
    <source>
        <dbReference type="ARBA" id="ARBA00023004"/>
    </source>
</evidence>
<accession>A0A150PM65</accession>
<feature type="domain" description="Fatty acid desaturase" evidence="13">
    <location>
        <begin position="20"/>
        <end position="218"/>
    </location>
</feature>
<name>A0A150PM65_SORCE</name>
<dbReference type="CDD" id="cd03505">
    <property type="entry name" value="Delta9-FADS-like"/>
    <property type="match status" value="1"/>
</dbReference>
<evidence type="ECO:0000256" key="1">
    <source>
        <dbReference type="ARBA" id="ARBA00004141"/>
    </source>
</evidence>
<dbReference type="AlphaFoldDB" id="A0A150PM65"/>
<reference evidence="16 17" key="1">
    <citation type="submission" date="2014-02" db="EMBL/GenBank/DDBJ databases">
        <title>The small core and large imbalanced accessory genome model reveals a collaborative survival strategy of Sorangium cellulosum strains in nature.</title>
        <authorList>
            <person name="Han K."/>
            <person name="Peng R."/>
            <person name="Blom J."/>
            <person name="Li Y.-Z."/>
        </authorList>
    </citation>
    <scope>NUCLEOTIDE SEQUENCE [LARGE SCALE GENOMIC DNA]</scope>
    <source>
        <strain evidence="15 16">So0007-03</strain>
        <strain evidence="14 17">So0157-18</strain>
    </source>
</reference>
<keyword evidence="11" id="KW-0275">Fatty acid biosynthesis</keyword>
<evidence type="ECO:0000256" key="4">
    <source>
        <dbReference type="ARBA" id="ARBA00022692"/>
    </source>
</evidence>
<keyword evidence="7" id="KW-0560">Oxidoreductase</keyword>
<dbReference type="Pfam" id="PF00487">
    <property type="entry name" value="FA_desaturase"/>
    <property type="match status" value="1"/>
</dbReference>